<dbReference type="InterPro" id="IPR002541">
    <property type="entry name" value="Cyt_c_assembly"/>
</dbReference>
<feature type="compositionally biased region" description="Low complexity" evidence="6">
    <location>
        <begin position="77"/>
        <end position="87"/>
    </location>
</feature>
<dbReference type="InterPro" id="IPR045062">
    <property type="entry name" value="Cyt_c_biogenesis_CcsA/CcmC"/>
</dbReference>
<evidence type="ECO:0000256" key="2">
    <source>
        <dbReference type="ARBA" id="ARBA00022692"/>
    </source>
</evidence>
<dbReference type="EMBL" id="CP059343">
    <property type="protein sequence ID" value="QMS55513.1"/>
    <property type="molecule type" value="Genomic_DNA"/>
</dbReference>
<evidence type="ECO:0000313" key="10">
    <source>
        <dbReference type="Proteomes" id="UP000216825"/>
    </source>
</evidence>
<feature type="region of interest" description="Disordered" evidence="6">
    <location>
        <begin position="77"/>
        <end position="129"/>
    </location>
</feature>
<dbReference type="GO" id="GO:0017004">
    <property type="term" value="P:cytochrome complex assembly"/>
    <property type="evidence" value="ECO:0007669"/>
    <property type="project" value="UniProtKB-KW"/>
</dbReference>
<dbReference type="AlphaFoldDB" id="A0A7D7KXU8"/>
<evidence type="ECO:0000256" key="5">
    <source>
        <dbReference type="ARBA" id="ARBA00023136"/>
    </source>
</evidence>
<dbReference type="Proteomes" id="UP000216825">
    <property type="component" value="Chromosome"/>
</dbReference>
<feature type="transmembrane region" description="Helical" evidence="7">
    <location>
        <begin position="15"/>
        <end position="36"/>
    </location>
</feature>
<keyword evidence="2 7" id="KW-0812">Transmembrane</keyword>
<dbReference type="Pfam" id="PF01578">
    <property type="entry name" value="Cytochrom_C_asm"/>
    <property type="match status" value="1"/>
</dbReference>
<dbReference type="InterPro" id="IPR017562">
    <property type="entry name" value="Cyt_c_biogenesis_CcsA"/>
</dbReference>
<evidence type="ECO:0000256" key="6">
    <source>
        <dbReference type="SAM" id="MobiDB-lite"/>
    </source>
</evidence>
<keyword evidence="10" id="KW-1185">Reference proteome</keyword>
<feature type="transmembrane region" description="Helical" evidence="7">
    <location>
        <begin position="367"/>
        <end position="388"/>
    </location>
</feature>
<dbReference type="GO" id="GO:0005886">
    <property type="term" value="C:plasma membrane"/>
    <property type="evidence" value="ECO:0007669"/>
    <property type="project" value="TreeGrafter"/>
</dbReference>
<dbReference type="NCBIfam" id="TIGR03144">
    <property type="entry name" value="cytochr_II_ccsB"/>
    <property type="match status" value="1"/>
</dbReference>
<proteinExistence type="predicted"/>
<dbReference type="KEGG" id="kvr:CIB50_0000197"/>
<evidence type="ECO:0000313" key="9">
    <source>
        <dbReference type="EMBL" id="QMS55513.1"/>
    </source>
</evidence>
<dbReference type="RefSeq" id="WP_055084422.1">
    <property type="nucleotide sequence ID" value="NZ_CP059343.1"/>
</dbReference>
<accession>A0A7D7KXU8</accession>
<feature type="compositionally biased region" description="Low complexity" evidence="6">
    <location>
        <begin position="106"/>
        <end position="120"/>
    </location>
</feature>
<evidence type="ECO:0000256" key="7">
    <source>
        <dbReference type="SAM" id="Phobius"/>
    </source>
</evidence>
<evidence type="ECO:0000256" key="4">
    <source>
        <dbReference type="ARBA" id="ARBA00022989"/>
    </source>
</evidence>
<feature type="transmembrane region" description="Helical" evidence="7">
    <location>
        <begin position="243"/>
        <end position="268"/>
    </location>
</feature>
<feature type="transmembrane region" description="Helical" evidence="7">
    <location>
        <begin position="340"/>
        <end position="355"/>
    </location>
</feature>
<sequence>MGSDINVTLGNWSEWFMLLAAMTYMVVFVAFVWDMASHSKTLGLREEERARKRAAAENDSRELVGVGASSAASASADARSTASATHAPGVDGAGTGGTGANGVVGNGSASPASAGSAAPGEFRTSAENTTKGAGEFEALNYKKGARRPAARVAVMLMVIAFALHVFAVVSRGVAADRVPWANMYEFCSTGAMVVAGVYLVTLIFKDLRFVGPMVSGLVLIMLCLATIAFPTPVSPLQPALQSYWLIIHVSIAVAASGIFTITFAMAVLQLLQSRREKRLALGQESRMGFLRAVPSSVTLENFAFRLNSVGFVFWTFTLAAGAIWADQAWGRFWGWDTKEVWTFVVWTVYAAYMHARVTRGWNGNRSAWLAIAGYMCVVFNFTVVNTLFPGLHSYSGL</sequence>
<evidence type="ECO:0000256" key="1">
    <source>
        <dbReference type="ARBA" id="ARBA00004141"/>
    </source>
</evidence>
<evidence type="ECO:0000259" key="8">
    <source>
        <dbReference type="Pfam" id="PF01578"/>
    </source>
</evidence>
<name>A0A7D7KXU8_KOCVA</name>
<feature type="transmembrane region" description="Helical" evidence="7">
    <location>
        <begin position="306"/>
        <end position="325"/>
    </location>
</feature>
<reference evidence="9" key="1">
    <citation type="submission" date="2017-08" db="EMBL/GenBank/DDBJ databases">
        <authorList>
            <person name="Minaev M."/>
            <person name="Kurbakov K.A."/>
            <person name="Solodovnikova G.I."/>
            <person name="Kuznetsova O.A."/>
            <person name="Lisitsyn A.B."/>
        </authorList>
    </citation>
    <scope>NUCLEOTIDE SEQUENCE</scope>
    <source>
        <strain evidence="9">80</strain>
    </source>
</reference>
<feature type="transmembrane region" description="Helical" evidence="7">
    <location>
        <begin position="209"/>
        <end position="231"/>
    </location>
</feature>
<keyword evidence="3" id="KW-0201">Cytochrome c-type biogenesis</keyword>
<dbReference type="PANTHER" id="PTHR30071">
    <property type="entry name" value="HEME EXPORTER PROTEIN C"/>
    <property type="match status" value="1"/>
</dbReference>
<gene>
    <name evidence="9" type="primary">ccsA</name>
    <name evidence="9" type="ORF">CIB50_0000197</name>
</gene>
<feature type="transmembrane region" description="Helical" evidence="7">
    <location>
        <begin position="149"/>
        <end position="169"/>
    </location>
</feature>
<reference evidence="9" key="2">
    <citation type="submission" date="2020-07" db="EMBL/GenBank/DDBJ databases">
        <title>Genome of starter culture bacteria Kocuria salsicia reveals its technological properties and safety for usage in meat industry.</title>
        <authorList>
            <person name="Michael M."/>
            <person name="Konstantin K."/>
            <person name="Evgenii K."/>
            <person name="Galina S."/>
            <person name="Oksana K."/>
            <person name="Andrei L."/>
        </authorList>
    </citation>
    <scope>NUCLEOTIDE SEQUENCE [LARGE SCALE GENOMIC DNA]</scope>
    <source>
        <strain evidence="9">80</strain>
    </source>
</reference>
<feature type="domain" description="Cytochrome c assembly protein" evidence="8">
    <location>
        <begin position="192"/>
        <end position="392"/>
    </location>
</feature>
<dbReference type="PANTHER" id="PTHR30071:SF1">
    <property type="entry name" value="CYTOCHROME B_B6 PROTEIN-RELATED"/>
    <property type="match status" value="1"/>
</dbReference>
<keyword evidence="5 7" id="KW-0472">Membrane</keyword>
<feature type="transmembrane region" description="Helical" evidence="7">
    <location>
        <begin position="181"/>
        <end position="202"/>
    </location>
</feature>
<protein>
    <submittedName>
        <fullName evidence="9">Cytochrome c biogenesis protein CcsA</fullName>
    </submittedName>
</protein>
<feature type="compositionally biased region" description="Gly residues" evidence="6">
    <location>
        <begin position="91"/>
        <end position="105"/>
    </location>
</feature>
<keyword evidence="4 7" id="KW-1133">Transmembrane helix</keyword>
<comment type="subcellular location">
    <subcellularLocation>
        <location evidence="1">Membrane</location>
        <topology evidence="1">Multi-pass membrane protein</topology>
    </subcellularLocation>
</comment>
<organism evidence="9 10">
    <name type="scientific">Kocuria varians</name>
    <name type="common">Micrococcus varians</name>
    <dbReference type="NCBI Taxonomy" id="1272"/>
    <lineage>
        <taxon>Bacteria</taxon>
        <taxon>Bacillati</taxon>
        <taxon>Actinomycetota</taxon>
        <taxon>Actinomycetes</taxon>
        <taxon>Micrococcales</taxon>
        <taxon>Micrococcaceae</taxon>
        <taxon>Kocuria</taxon>
    </lineage>
</organism>
<evidence type="ECO:0000256" key="3">
    <source>
        <dbReference type="ARBA" id="ARBA00022748"/>
    </source>
</evidence>
<dbReference type="GO" id="GO:0020037">
    <property type="term" value="F:heme binding"/>
    <property type="evidence" value="ECO:0007669"/>
    <property type="project" value="InterPro"/>
</dbReference>